<feature type="compositionally biased region" description="Low complexity" evidence="1">
    <location>
        <begin position="583"/>
        <end position="598"/>
    </location>
</feature>
<keyword evidence="2" id="KW-0732">Signal</keyword>
<evidence type="ECO:0000259" key="3">
    <source>
        <dbReference type="PROSITE" id="PS51782"/>
    </source>
</evidence>
<evidence type="ECO:0000256" key="1">
    <source>
        <dbReference type="SAM" id="MobiDB-lite"/>
    </source>
</evidence>
<reference evidence="4 5" key="1">
    <citation type="submission" date="2020-03" db="EMBL/GenBank/DDBJ databases">
        <title>Genomic Encyclopedia of Type Strains, Phase IV (KMG-IV): sequencing the most valuable type-strain genomes for metagenomic binning, comparative biology and taxonomic classification.</title>
        <authorList>
            <person name="Goeker M."/>
        </authorList>
    </citation>
    <scope>NUCLEOTIDE SEQUENCE [LARGE SCALE GENOMIC DNA]</scope>
    <source>
        <strain evidence="4 5">DSM 105096</strain>
    </source>
</reference>
<dbReference type="PANTHER" id="PTHR33734">
    <property type="entry name" value="LYSM DOMAIN-CONTAINING GPI-ANCHORED PROTEIN 2"/>
    <property type="match status" value="1"/>
</dbReference>
<dbReference type="SUPFAM" id="SSF54106">
    <property type="entry name" value="LysM domain"/>
    <property type="match status" value="3"/>
</dbReference>
<dbReference type="RefSeq" id="WP_168037039.1">
    <property type="nucleotide sequence ID" value="NZ_JAATJH010000002.1"/>
</dbReference>
<dbReference type="Gene3D" id="3.10.350.10">
    <property type="entry name" value="LysM domain"/>
    <property type="match status" value="3"/>
</dbReference>
<keyword evidence="5" id="KW-1185">Reference proteome</keyword>
<sequence length="654" mass="69417">MYRFILLLACAICTTTSVSAEHLYILTDGGCADRVRYHQGMTTQMRTDYYAYHFRLADGSRLMLETGPEAGTVQTYLPVGSIDCDDSRLDARLLNRVTSGTDQITILRVALNGQYYASPVISGSLLSHKDGILSYRSKLVDLRLDEQYAQINDDVTARSTSARVVFQGLEDGPCGGAFLFQQADPQGANTFISYRISPQIGLMERRLGSDGLSVSGGVVVARAVNGRPVLDYLASECQRLRGGSPRIVASTPETNVQQPQGEVYASTTTTYPQTYQTSTPVNTGYGNNPVARTTVMDQPESRAALGTTAPVATGQTHTVVKGETLYAISRRYGTNPAAIKRLNALTGNTIYPGQVLTVTGTDSAPAAPASPADQAQVSTYVYTPPVATAPAPVTQSAATPAYPSGDNTTVVKPGQTVASLALTYGYTEARFRQFNNLGPNDFLYANQRVKIDHCDCLAQGPPTTYNDVPNQPVMLPPTQLNQPATAAPQEQPRAYGSAPAYASVPQAAASSDELSGNPQVGTDFQPSTYGAPSFSTSPPVGNADGTKPDPRPSANAASATYPAPATAPRPYGGPARTDNVYLGSPPTGAASAAGQTSTEVPPTPVYARRSHVVQENEDVYIIARAYNMTPSELRAINGMRPGEVVAPAQKLYLN</sequence>
<dbReference type="SMART" id="SM00257">
    <property type="entry name" value="LysM"/>
    <property type="match status" value="3"/>
</dbReference>
<feature type="compositionally biased region" description="Polar residues" evidence="1">
    <location>
        <begin position="512"/>
        <end position="539"/>
    </location>
</feature>
<dbReference type="InterPro" id="IPR036779">
    <property type="entry name" value="LysM_dom_sf"/>
</dbReference>
<organism evidence="4 5">
    <name type="scientific">Neolewinella antarctica</name>
    <dbReference type="NCBI Taxonomy" id="442734"/>
    <lineage>
        <taxon>Bacteria</taxon>
        <taxon>Pseudomonadati</taxon>
        <taxon>Bacteroidota</taxon>
        <taxon>Saprospiria</taxon>
        <taxon>Saprospirales</taxon>
        <taxon>Lewinellaceae</taxon>
        <taxon>Neolewinella</taxon>
    </lineage>
</organism>
<dbReference type="PROSITE" id="PS51782">
    <property type="entry name" value="LYSM"/>
    <property type="match status" value="3"/>
</dbReference>
<protein>
    <submittedName>
        <fullName evidence="4">LysM repeat protein</fullName>
    </submittedName>
</protein>
<feature type="signal peptide" evidence="2">
    <location>
        <begin position="1"/>
        <end position="20"/>
    </location>
</feature>
<feature type="domain" description="LysM" evidence="3">
    <location>
        <begin position="315"/>
        <end position="358"/>
    </location>
</feature>
<feature type="compositionally biased region" description="Low complexity" evidence="1">
    <location>
        <begin position="552"/>
        <end position="576"/>
    </location>
</feature>
<dbReference type="InterPro" id="IPR018392">
    <property type="entry name" value="LysM"/>
</dbReference>
<dbReference type="Pfam" id="PF01476">
    <property type="entry name" value="LysM"/>
    <property type="match status" value="3"/>
</dbReference>
<name>A0ABX0XB42_9BACT</name>
<feature type="region of interest" description="Disordered" evidence="1">
    <location>
        <begin position="465"/>
        <end position="604"/>
    </location>
</feature>
<comment type="caution">
    <text evidence="4">The sequence shown here is derived from an EMBL/GenBank/DDBJ whole genome shotgun (WGS) entry which is preliminary data.</text>
</comment>
<evidence type="ECO:0000256" key="2">
    <source>
        <dbReference type="SAM" id="SignalP"/>
    </source>
</evidence>
<dbReference type="CDD" id="cd00118">
    <property type="entry name" value="LysM"/>
    <property type="match status" value="3"/>
</dbReference>
<accession>A0ABX0XB42</accession>
<dbReference type="Proteomes" id="UP000770785">
    <property type="component" value="Unassembled WGS sequence"/>
</dbReference>
<evidence type="ECO:0000313" key="4">
    <source>
        <dbReference type="EMBL" id="NJC26285.1"/>
    </source>
</evidence>
<feature type="domain" description="LysM" evidence="3">
    <location>
        <begin position="407"/>
        <end position="451"/>
    </location>
</feature>
<dbReference type="PANTHER" id="PTHR33734:SF22">
    <property type="entry name" value="MEMBRANE-BOUND LYTIC MUREIN TRANSGLYCOSYLASE D"/>
    <property type="match status" value="1"/>
</dbReference>
<dbReference type="EMBL" id="JAATJH010000002">
    <property type="protein sequence ID" value="NJC26285.1"/>
    <property type="molecule type" value="Genomic_DNA"/>
</dbReference>
<proteinExistence type="predicted"/>
<evidence type="ECO:0000313" key="5">
    <source>
        <dbReference type="Proteomes" id="UP000770785"/>
    </source>
</evidence>
<gene>
    <name evidence="4" type="ORF">GGR27_001784</name>
</gene>
<feature type="chain" id="PRO_5047189942" evidence="2">
    <location>
        <begin position="21"/>
        <end position="654"/>
    </location>
</feature>
<feature type="domain" description="LysM" evidence="3">
    <location>
        <begin position="609"/>
        <end position="653"/>
    </location>
</feature>
<feature type="compositionally biased region" description="Low complexity" evidence="1">
    <location>
        <begin position="497"/>
        <end position="511"/>
    </location>
</feature>